<name>A0A1J7BL10_9ACTN</name>
<dbReference type="EMBL" id="MLCF01000002">
    <property type="protein sequence ID" value="OIV39334.1"/>
    <property type="molecule type" value="Genomic_DNA"/>
</dbReference>
<comment type="function">
    <text evidence="10 11">Catalyzes the condensation of ATP and 5-phosphoribose 1-diphosphate to form N'-(5'-phosphoribosyl)-ATP (PR-ATP). Has a crucial role in the pathway because the rate of histidine biosynthesis seems to be controlled primarily by regulation of HisG enzymatic activity.</text>
</comment>
<keyword evidence="11" id="KW-0963">Cytoplasm</keyword>
<reference evidence="14 15" key="1">
    <citation type="submission" date="2016-10" db="EMBL/GenBank/DDBJ databases">
        <title>Genome sequence of Streptomyces gilvigriseus MUSC 26.</title>
        <authorList>
            <person name="Lee L.-H."/>
            <person name="Ser H.-L."/>
        </authorList>
    </citation>
    <scope>NUCLEOTIDE SEQUENCE [LARGE SCALE GENOMIC DNA]</scope>
    <source>
        <strain evidence="14 15">MUSC 26</strain>
    </source>
</reference>
<keyword evidence="15" id="KW-1185">Reference proteome</keyword>
<dbReference type="PANTHER" id="PTHR21403">
    <property type="entry name" value="ATP PHOSPHORIBOSYLTRANSFERASE ATP-PRTASE"/>
    <property type="match status" value="1"/>
</dbReference>
<accession>A0A1J7BL10</accession>
<comment type="similarity">
    <text evidence="3 11">Belongs to the ATP phosphoribosyltransferase family. Long subfamily.</text>
</comment>
<organism evidence="14 15">
    <name type="scientific">Mangrovactinospora gilvigrisea</name>
    <dbReference type="NCBI Taxonomy" id="1428644"/>
    <lineage>
        <taxon>Bacteria</taxon>
        <taxon>Bacillati</taxon>
        <taxon>Actinomycetota</taxon>
        <taxon>Actinomycetes</taxon>
        <taxon>Kitasatosporales</taxon>
        <taxon>Streptomycetaceae</taxon>
        <taxon>Mangrovactinospora</taxon>
    </lineage>
</organism>
<dbReference type="InterPro" id="IPR013820">
    <property type="entry name" value="ATP_PRibTrfase_cat"/>
</dbReference>
<dbReference type="GO" id="GO:0000105">
    <property type="term" value="P:L-histidine biosynthetic process"/>
    <property type="evidence" value="ECO:0007669"/>
    <property type="project" value="UniProtKB-UniRule"/>
</dbReference>
<keyword evidence="11" id="KW-0067">ATP-binding</keyword>
<keyword evidence="7 11" id="KW-0328">Glycosyltransferase</keyword>
<dbReference type="InterPro" id="IPR011322">
    <property type="entry name" value="N-reg_PII-like_a/b"/>
</dbReference>
<dbReference type="RefSeq" id="WP_071654534.1">
    <property type="nucleotide sequence ID" value="NZ_MLCF01000002.1"/>
</dbReference>
<dbReference type="OrthoDB" id="9801867at2"/>
<evidence type="ECO:0000259" key="12">
    <source>
        <dbReference type="Pfam" id="PF01634"/>
    </source>
</evidence>
<protein>
    <recommendedName>
        <fullName evidence="5 11">ATP phosphoribosyltransferase</fullName>
        <shortName evidence="11">ATP-PRT</shortName>
        <shortName evidence="11">ATP-PRTase</shortName>
        <ecNumber evidence="4 11">2.4.2.17</ecNumber>
    </recommendedName>
</protein>
<evidence type="ECO:0000256" key="1">
    <source>
        <dbReference type="ARBA" id="ARBA00000915"/>
    </source>
</evidence>
<dbReference type="InterPro" id="IPR013115">
    <property type="entry name" value="HisG_C"/>
</dbReference>
<dbReference type="HAMAP" id="MF_00079">
    <property type="entry name" value="HisG_Long"/>
    <property type="match status" value="1"/>
</dbReference>
<dbReference type="GO" id="GO:0005737">
    <property type="term" value="C:cytoplasm"/>
    <property type="evidence" value="ECO:0007669"/>
    <property type="project" value="UniProtKB-SubCell"/>
</dbReference>
<keyword evidence="9 11" id="KW-0368">Histidine biosynthesis</keyword>
<dbReference type="InterPro" id="IPR001348">
    <property type="entry name" value="ATP_PRibTrfase_HisG"/>
</dbReference>
<proteinExistence type="inferred from homology"/>
<dbReference type="STRING" id="1428644.BIV57_00355"/>
<dbReference type="Gene3D" id="3.40.190.10">
    <property type="entry name" value="Periplasmic binding protein-like II"/>
    <property type="match status" value="2"/>
</dbReference>
<evidence type="ECO:0000256" key="5">
    <source>
        <dbReference type="ARBA" id="ARBA00020998"/>
    </source>
</evidence>
<keyword evidence="11" id="KW-0547">Nucleotide-binding</keyword>
<evidence type="ECO:0000256" key="4">
    <source>
        <dbReference type="ARBA" id="ARBA00011946"/>
    </source>
</evidence>
<dbReference type="GO" id="GO:0003879">
    <property type="term" value="F:ATP phosphoribosyltransferase activity"/>
    <property type="evidence" value="ECO:0007669"/>
    <property type="project" value="UniProtKB-UniRule"/>
</dbReference>
<keyword evidence="11" id="KW-0460">Magnesium</keyword>
<evidence type="ECO:0000256" key="10">
    <source>
        <dbReference type="ARBA" id="ARBA00024861"/>
    </source>
</evidence>
<dbReference type="EC" id="2.4.2.17" evidence="4 11"/>
<feature type="domain" description="Histidine biosynthesis HisG C-terminal" evidence="13">
    <location>
        <begin position="209"/>
        <end position="280"/>
    </location>
</feature>
<evidence type="ECO:0000259" key="13">
    <source>
        <dbReference type="Pfam" id="PF08029"/>
    </source>
</evidence>
<dbReference type="SUPFAM" id="SSF54913">
    <property type="entry name" value="GlnB-like"/>
    <property type="match status" value="1"/>
</dbReference>
<keyword evidence="8 11" id="KW-0808">Transferase</keyword>
<dbReference type="AlphaFoldDB" id="A0A1J7BL10"/>
<evidence type="ECO:0000256" key="2">
    <source>
        <dbReference type="ARBA" id="ARBA00004667"/>
    </source>
</evidence>
<comment type="subcellular location">
    <subcellularLocation>
        <location evidence="11">Cytoplasm</location>
    </subcellularLocation>
</comment>
<dbReference type="InterPro" id="IPR018198">
    <property type="entry name" value="ATP_PRibTrfase_CS"/>
</dbReference>
<dbReference type="GO" id="GO:0005524">
    <property type="term" value="F:ATP binding"/>
    <property type="evidence" value="ECO:0007669"/>
    <property type="project" value="UniProtKB-KW"/>
</dbReference>
<dbReference type="InterPro" id="IPR015867">
    <property type="entry name" value="N-reg_PII/ATP_PRibTrfase_C"/>
</dbReference>
<keyword evidence="6 11" id="KW-0028">Amino-acid biosynthesis</keyword>
<dbReference type="NCBIfam" id="TIGR00070">
    <property type="entry name" value="hisG"/>
    <property type="match status" value="1"/>
</dbReference>
<dbReference type="Pfam" id="PF08029">
    <property type="entry name" value="HisG_C"/>
    <property type="match status" value="1"/>
</dbReference>
<dbReference type="GO" id="GO:0000287">
    <property type="term" value="F:magnesium ion binding"/>
    <property type="evidence" value="ECO:0007669"/>
    <property type="project" value="UniProtKB-UniRule"/>
</dbReference>
<evidence type="ECO:0000313" key="14">
    <source>
        <dbReference type="EMBL" id="OIV39334.1"/>
    </source>
</evidence>
<feature type="domain" description="ATP phosphoribosyltransferase catalytic" evidence="12">
    <location>
        <begin position="49"/>
        <end position="204"/>
    </location>
</feature>
<evidence type="ECO:0000256" key="6">
    <source>
        <dbReference type="ARBA" id="ARBA00022605"/>
    </source>
</evidence>
<evidence type="ECO:0000256" key="9">
    <source>
        <dbReference type="ARBA" id="ARBA00023102"/>
    </source>
</evidence>
<comment type="activity regulation">
    <text evidence="11">Feedback inhibited by histidine.</text>
</comment>
<evidence type="ECO:0000256" key="8">
    <source>
        <dbReference type="ARBA" id="ARBA00022679"/>
    </source>
</evidence>
<dbReference type="InterPro" id="IPR020621">
    <property type="entry name" value="ATP-PRT_HisG_long"/>
</dbReference>
<comment type="caution">
    <text evidence="14">The sequence shown here is derived from an EMBL/GenBank/DDBJ whole genome shotgun (WGS) entry which is preliminary data.</text>
</comment>
<sequence>MLRIAVPNKGSLATQAQAMLHEAGYRQRTAQKELIVTDRANQVEFFYLRPRDIAVYVGSGRLDAGITGRDMLLDSAAAAEEVLALGFARAAFHFAADPGTAADVADLAGKTIATSYPGIVEKHLAEAGIAPAGIVALDGAVETALRLGVAQAIADVVETGTTLRHLGLTTIGEPIMESEAIVVRPARTDPATDLAAERLLRRLRNVLFARDYVLVDYNIEVGRLEAAIALTPGMESPTVSPLHSDGWVAVRAMARVEDCHAVMDRLSAAGARAVLVTRIEACRI</sequence>
<dbReference type="PROSITE" id="PS01316">
    <property type="entry name" value="ATP_P_PHORIBOSYLTR"/>
    <property type="match status" value="1"/>
</dbReference>
<comment type="pathway">
    <text evidence="2 11">Amino-acid biosynthesis; L-histidine biosynthesis; L-histidine from 5-phospho-alpha-D-ribose 1-diphosphate: step 1/9.</text>
</comment>
<dbReference type="Proteomes" id="UP000243342">
    <property type="component" value="Unassembled WGS sequence"/>
</dbReference>
<dbReference type="NCBIfam" id="TIGR03455">
    <property type="entry name" value="HisG_C-term"/>
    <property type="match status" value="1"/>
</dbReference>
<gene>
    <name evidence="11" type="primary">hisG</name>
    <name evidence="14" type="ORF">BIV57_00355</name>
</gene>
<evidence type="ECO:0000256" key="7">
    <source>
        <dbReference type="ARBA" id="ARBA00022676"/>
    </source>
</evidence>
<dbReference type="SUPFAM" id="SSF53850">
    <property type="entry name" value="Periplasmic binding protein-like II"/>
    <property type="match status" value="1"/>
</dbReference>
<evidence type="ECO:0000313" key="15">
    <source>
        <dbReference type="Proteomes" id="UP000243342"/>
    </source>
</evidence>
<dbReference type="UniPathway" id="UPA00031">
    <property type="reaction ID" value="UER00006"/>
</dbReference>
<evidence type="ECO:0000256" key="11">
    <source>
        <dbReference type="HAMAP-Rule" id="MF_00079"/>
    </source>
</evidence>
<dbReference type="Gene3D" id="3.30.70.120">
    <property type="match status" value="1"/>
</dbReference>
<dbReference type="PANTHER" id="PTHR21403:SF8">
    <property type="entry name" value="ATP PHOSPHORIBOSYLTRANSFERASE"/>
    <property type="match status" value="1"/>
</dbReference>
<comment type="catalytic activity">
    <reaction evidence="1 11">
        <text>1-(5-phospho-beta-D-ribosyl)-ATP + diphosphate = 5-phospho-alpha-D-ribose 1-diphosphate + ATP</text>
        <dbReference type="Rhea" id="RHEA:18473"/>
        <dbReference type="ChEBI" id="CHEBI:30616"/>
        <dbReference type="ChEBI" id="CHEBI:33019"/>
        <dbReference type="ChEBI" id="CHEBI:58017"/>
        <dbReference type="ChEBI" id="CHEBI:73183"/>
        <dbReference type="EC" id="2.4.2.17"/>
    </reaction>
</comment>
<dbReference type="Pfam" id="PF01634">
    <property type="entry name" value="HisG"/>
    <property type="match status" value="1"/>
</dbReference>
<evidence type="ECO:0000256" key="3">
    <source>
        <dbReference type="ARBA" id="ARBA00007955"/>
    </source>
</evidence>
<comment type="cofactor">
    <cofactor evidence="11">
        <name>Mg(2+)</name>
        <dbReference type="ChEBI" id="CHEBI:18420"/>
    </cofactor>
</comment>
<keyword evidence="11" id="KW-0479">Metal-binding</keyword>